<sequence length="1081" mass="120649">MAFVHLHNHSHYSLLDGLMKIPDLVKKAKEYGSPALGLTDHGNLYGALEFYKKCTAAGIKPIIGVEAYMAVRSRFDKEARIDARRYHLTLLAKNESGYRDLIKLVTKANLEGYYYKPRMDKELLREHHDGLVCLSGCMGSELSQAAAVGDRDKLRALVREYQEIFGAEHYFVEIMQHPGIEGGARVKALLIEIARELNVPLVATHDAHYLNAEDQRAHHTLVAVQTNTDIQDTRDMANSTEDFSFVDEKTFRSFFADAPEAVDNTLRVAELVDIELPLGTWRFPDYQIPKGSSFEHELIKKTEAGLAEYLTRNPDFGESALERMRYELDIICRKGYAPYFLTVADIYSAAKRLGVLTNTRGSAAGSLVSYLIGIGAVDPLKYKLPFERFLNPDRPSPPDIDMDFADNGREKVLDYVREKYGEEKVAQIGTFGSMMARGAVRDVARALGHPYALGDRVSKLIPMGSQGFPMTIDRAMELEPELKKMYEDEAEVREIMDLAKKLEGCARHISVHAAGVVIAPTEITDFVPVQLDPKGGKIITQYDMHSVEDAGLLKFDFLGIRNLSILEGAARLVQETVKKTIDLSALPLDDAKTFAMLARGETYALFQLGGSGMTRWLKELKPSSIHDINAMVALYRPGPMESIPEYIRRKHNPRLVSYLDPRMEKILYQSYGVITYQDDVMMIAILLAGYSWTEADKLRKAMGKKIPAEMATQKEKLLEGFISHGKLSKEKARALWLLIEPFAAYGFNKAHAASYGHVAYQTAYMKAHYPSEYMTAVLSAESGDVDEVASIIEECKRMNILVLPPDVNESYGDFTVLKTPKTPDVGSAAADKHPVSTMNKIRFGLYSIKNLGAEIAEAIASERKEHGSFSSFADFLERVRHKNLNRKSLESLIKAGALDSVEKNRAMLLANIEESIEYARELHKHGDSQDSLFGLMTDSGTVPALKLKPAGPIPPEIILGWEKELLGLYVSGHPLDKYREKLLSENGGKNTIANAKEMSDGSLVVVAGLIDELREVTTKNNERMAFIKLSDLSDRIEVVAFPRIYNERREILTAGTCIAIRGRVSTRNSELSIVAEGVKRI</sequence>
<dbReference type="GO" id="GO:0008408">
    <property type="term" value="F:3'-5' exonuclease activity"/>
    <property type="evidence" value="ECO:0007669"/>
    <property type="project" value="InterPro"/>
</dbReference>
<dbReference type="CDD" id="cd04485">
    <property type="entry name" value="DnaE_OBF"/>
    <property type="match status" value="1"/>
</dbReference>
<dbReference type="InterPro" id="IPR004805">
    <property type="entry name" value="DnaE2/DnaE/PolC"/>
</dbReference>
<dbReference type="InterPro" id="IPR029460">
    <property type="entry name" value="DNAPol_HHH"/>
</dbReference>
<keyword evidence="7" id="KW-0239">DNA-directed DNA polymerase</keyword>
<dbReference type="CDD" id="cd12113">
    <property type="entry name" value="PHP_PolIIIA_DnaE3"/>
    <property type="match status" value="1"/>
</dbReference>
<evidence type="ECO:0000256" key="6">
    <source>
        <dbReference type="ARBA" id="ARBA00022705"/>
    </source>
</evidence>
<comment type="caution">
    <text evidence="10">The sequence shown here is derived from an EMBL/GenBank/DDBJ whole genome shotgun (WGS) entry which is preliminary data.</text>
</comment>
<dbReference type="Pfam" id="PF07733">
    <property type="entry name" value="DNA_pol3_alpha"/>
    <property type="match status" value="1"/>
</dbReference>
<dbReference type="InterPro" id="IPR003141">
    <property type="entry name" value="Pol/His_phosphatase_N"/>
</dbReference>
<gene>
    <name evidence="10" type="ORF">A2569_02870</name>
</gene>
<dbReference type="Pfam" id="PF14579">
    <property type="entry name" value="HHH_6"/>
    <property type="match status" value="1"/>
</dbReference>
<dbReference type="Gene3D" id="1.10.150.870">
    <property type="match status" value="1"/>
</dbReference>
<reference evidence="10 11" key="1">
    <citation type="journal article" date="2016" name="Nat. Commun.">
        <title>Thousands of microbial genomes shed light on interconnected biogeochemical processes in an aquifer system.</title>
        <authorList>
            <person name="Anantharaman K."/>
            <person name="Brown C.T."/>
            <person name="Hug L.A."/>
            <person name="Sharon I."/>
            <person name="Castelle C.J."/>
            <person name="Probst A.J."/>
            <person name="Thomas B.C."/>
            <person name="Singh A."/>
            <person name="Wilkins M.J."/>
            <person name="Karaoz U."/>
            <person name="Brodie E.L."/>
            <person name="Williams K.H."/>
            <person name="Hubbard S.S."/>
            <person name="Banfield J.F."/>
        </authorList>
    </citation>
    <scope>NUCLEOTIDE SEQUENCE [LARGE SCALE GENOMIC DNA]</scope>
</reference>
<dbReference type="InterPro" id="IPR004013">
    <property type="entry name" value="PHP_dom"/>
</dbReference>
<dbReference type="EC" id="2.7.7.7" evidence="2"/>
<evidence type="ECO:0000313" key="11">
    <source>
        <dbReference type="Proteomes" id="UP000177090"/>
    </source>
</evidence>
<evidence type="ECO:0000256" key="3">
    <source>
        <dbReference type="ARBA" id="ARBA00019114"/>
    </source>
</evidence>
<evidence type="ECO:0000256" key="5">
    <source>
        <dbReference type="ARBA" id="ARBA00022695"/>
    </source>
</evidence>
<dbReference type="SMART" id="SM00481">
    <property type="entry name" value="POLIIIAc"/>
    <property type="match status" value="1"/>
</dbReference>
<evidence type="ECO:0000256" key="4">
    <source>
        <dbReference type="ARBA" id="ARBA00022679"/>
    </source>
</evidence>
<evidence type="ECO:0000256" key="7">
    <source>
        <dbReference type="ARBA" id="ARBA00022932"/>
    </source>
</evidence>
<dbReference type="InterPro" id="IPR012340">
    <property type="entry name" value="NA-bd_OB-fold"/>
</dbReference>
<organism evidence="10 11">
    <name type="scientific">Candidatus Vogelbacteria bacterium RIFOXYD1_FULL_51_18</name>
    <dbReference type="NCBI Taxonomy" id="1802440"/>
    <lineage>
        <taxon>Bacteria</taxon>
        <taxon>Candidatus Vogeliibacteriota</taxon>
    </lineage>
</organism>
<dbReference type="Pfam" id="PF02811">
    <property type="entry name" value="PHP"/>
    <property type="match status" value="1"/>
</dbReference>
<dbReference type="PANTHER" id="PTHR32294">
    <property type="entry name" value="DNA POLYMERASE III SUBUNIT ALPHA"/>
    <property type="match status" value="1"/>
</dbReference>
<comment type="catalytic activity">
    <reaction evidence="8">
        <text>DNA(n) + a 2'-deoxyribonucleoside 5'-triphosphate = DNA(n+1) + diphosphate</text>
        <dbReference type="Rhea" id="RHEA:22508"/>
        <dbReference type="Rhea" id="RHEA-COMP:17339"/>
        <dbReference type="Rhea" id="RHEA-COMP:17340"/>
        <dbReference type="ChEBI" id="CHEBI:33019"/>
        <dbReference type="ChEBI" id="CHEBI:61560"/>
        <dbReference type="ChEBI" id="CHEBI:173112"/>
        <dbReference type="EC" id="2.7.7.7"/>
    </reaction>
</comment>
<dbReference type="InterPro" id="IPR016195">
    <property type="entry name" value="Pol/histidinol_Pase-like"/>
</dbReference>
<keyword evidence="4" id="KW-0808">Transferase</keyword>
<dbReference type="Proteomes" id="UP000177090">
    <property type="component" value="Unassembled WGS sequence"/>
</dbReference>
<dbReference type="NCBIfam" id="NF004226">
    <property type="entry name" value="PRK05673.1"/>
    <property type="match status" value="1"/>
</dbReference>
<dbReference type="InterPro" id="IPR004365">
    <property type="entry name" value="NA-bd_OB_tRNA"/>
</dbReference>
<dbReference type="InterPro" id="IPR011708">
    <property type="entry name" value="DNA_pol3_alpha_NTPase_dom"/>
</dbReference>
<keyword evidence="5" id="KW-0548">Nucleotidyltransferase</keyword>
<dbReference type="GO" id="GO:0006260">
    <property type="term" value="P:DNA replication"/>
    <property type="evidence" value="ECO:0007669"/>
    <property type="project" value="UniProtKB-KW"/>
</dbReference>
<dbReference type="Gene3D" id="1.10.10.1600">
    <property type="entry name" value="Bacterial DNA polymerase III alpha subunit, thumb domain"/>
    <property type="match status" value="1"/>
</dbReference>
<dbReference type="AlphaFoldDB" id="A0A1G2QID6"/>
<evidence type="ECO:0000313" key="10">
    <source>
        <dbReference type="EMBL" id="OHA60360.1"/>
    </source>
</evidence>
<dbReference type="Pfam" id="PF17657">
    <property type="entry name" value="DNA_pol3_finger"/>
    <property type="match status" value="1"/>
</dbReference>
<keyword evidence="6" id="KW-0235">DNA replication</keyword>
<dbReference type="SUPFAM" id="SSF89550">
    <property type="entry name" value="PHP domain-like"/>
    <property type="match status" value="1"/>
</dbReference>
<feature type="domain" description="Polymerase/histidinol phosphatase N-terminal" evidence="9">
    <location>
        <begin position="4"/>
        <end position="71"/>
    </location>
</feature>
<dbReference type="NCBIfam" id="TIGR00594">
    <property type="entry name" value="polc"/>
    <property type="match status" value="1"/>
</dbReference>
<dbReference type="GO" id="GO:0003887">
    <property type="term" value="F:DNA-directed DNA polymerase activity"/>
    <property type="evidence" value="ECO:0007669"/>
    <property type="project" value="UniProtKB-KW"/>
</dbReference>
<dbReference type="Pfam" id="PF01336">
    <property type="entry name" value="tRNA_anti-codon"/>
    <property type="match status" value="1"/>
</dbReference>
<protein>
    <recommendedName>
        <fullName evidence="3">DNA polymerase III subunit alpha</fullName>
        <ecNumber evidence="2">2.7.7.7</ecNumber>
    </recommendedName>
</protein>
<dbReference type="GO" id="GO:0003676">
    <property type="term" value="F:nucleic acid binding"/>
    <property type="evidence" value="ECO:0007669"/>
    <property type="project" value="InterPro"/>
</dbReference>
<dbReference type="STRING" id="1802440.A2569_02870"/>
<accession>A0A1G2QID6</accession>
<comment type="subcellular location">
    <subcellularLocation>
        <location evidence="1">Cytoplasm</location>
    </subcellularLocation>
</comment>
<dbReference type="InterPro" id="IPR040982">
    <property type="entry name" value="DNA_pol3_finger"/>
</dbReference>
<dbReference type="GO" id="GO:0005737">
    <property type="term" value="C:cytoplasm"/>
    <property type="evidence" value="ECO:0007669"/>
    <property type="project" value="UniProtKB-SubCell"/>
</dbReference>
<dbReference type="Gene3D" id="2.40.50.140">
    <property type="entry name" value="Nucleic acid-binding proteins"/>
    <property type="match status" value="1"/>
</dbReference>
<dbReference type="PANTHER" id="PTHR32294:SF0">
    <property type="entry name" value="DNA POLYMERASE III SUBUNIT ALPHA"/>
    <property type="match status" value="1"/>
</dbReference>
<proteinExistence type="predicted"/>
<dbReference type="InterPro" id="IPR041931">
    <property type="entry name" value="DNA_pol3_alpha_thumb_dom"/>
</dbReference>
<evidence type="ECO:0000256" key="8">
    <source>
        <dbReference type="ARBA" id="ARBA00049244"/>
    </source>
</evidence>
<dbReference type="EMBL" id="MHTL01000014">
    <property type="protein sequence ID" value="OHA60360.1"/>
    <property type="molecule type" value="Genomic_DNA"/>
</dbReference>
<evidence type="ECO:0000256" key="1">
    <source>
        <dbReference type="ARBA" id="ARBA00004496"/>
    </source>
</evidence>
<dbReference type="Gene3D" id="3.20.20.140">
    <property type="entry name" value="Metal-dependent hydrolases"/>
    <property type="match status" value="1"/>
</dbReference>
<name>A0A1G2QID6_9BACT</name>
<evidence type="ECO:0000259" key="9">
    <source>
        <dbReference type="SMART" id="SM00481"/>
    </source>
</evidence>
<evidence type="ECO:0000256" key="2">
    <source>
        <dbReference type="ARBA" id="ARBA00012417"/>
    </source>
</evidence>